<dbReference type="RefSeq" id="WP_011769875.1">
    <property type="nucleotide sequence ID" value="NC_008709.1"/>
</dbReference>
<dbReference type="PROSITE" id="PS51296">
    <property type="entry name" value="RIESKE"/>
    <property type="match status" value="1"/>
</dbReference>
<evidence type="ECO:0000256" key="3">
    <source>
        <dbReference type="ARBA" id="ARBA00023004"/>
    </source>
</evidence>
<dbReference type="KEGG" id="pin:Ping_1502"/>
<dbReference type="GO" id="GO:0046872">
    <property type="term" value="F:metal ion binding"/>
    <property type="evidence" value="ECO:0007669"/>
    <property type="project" value="UniProtKB-KW"/>
</dbReference>
<evidence type="ECO:0000313" key="6">
    <source>
        <dbReference type="EMBL" id="ABM03315.1"/>
    </source>
</evidence>
<accession>A1SV00</accession>
<dbReference type="OrthoDB" id="9800167at2"/>
<dbReference type="Proteomes" id="UP000000639">
    <property type="component" value="Chromosome"/>
</dbReference>
<feature type="domain" description="Rieske" evidence="5">
    <location>
        <begin position="4"/>
        <end position="100"/>
    </location>
</feature>
<dbReference type="EMBL" id="CP000510">
    <property type="protein sequence ID" value="ABM03315.1"/>
    <property type="molecule type" value="Genomic_DNA"/>
</dbReference>
<dbReference type="GO" id="GO:0051537">
    <property type="term" value="F:2 iron, 2 sulfur cluster binding"/>
    <property type="evidence" value="ECO:0007669"/>
    <property type="project" value="UniProtKB-KW"/>
</dbReference>
<evidence type="ECO:0000313" key="7">
    <source>
        <dbReference type="Proteomes" id="UP000000639"/>
    </source>
</evidence>
<evidence type="ECO:0000259" key="5">
    <source>
        <dbReference type="PROSITE" id="PS51296"/>
    </source>
</evidence>
<evidence type="ECO:0000256" key="2">
    <source>
        <dbReference type="ARBA" id="ARBA00022723"/>
    </source>
</evidence>
<dbReference type="SUPFAM" id="SSF50022">
    <property type="entry name" value="ISP domain"/>
    <property type="match status" value="1"/>
</dbReference>
<dbReference type="STRING" id="357804.Ping_1502"/>
<keyword evidence="4" id="KW-0411">Iron-sulfur</keyword>
<proteinExistence type="predicted"/>
<dbReference type="Pfam" id="PF00355">
    <property type="entry name" value="Rieske"/>
    <property type="match status" value="1"/>
</dbReference>
<sequence length="105" mass="11409">MAKWISVLPADELSAGMTKVLALDQIELLLINIAGEFFAIENRCSHDGGELNGGEICAAEITCPRHGARFNIKTGAVLSAPAFENIATYPVRIIDNEVQVFLHEK</sequence>
<dbReference type="eggNOG" id="COG2146">
    <property type="taxonomic scope" value="Bacteria"/>
</dbReference>
<dbReference type="Gene3D" id="2.102.10.10">
    <property type="entry name" value="Rieske [2Fe-2S] iron-sulphur domain"/>
    <property type="match status" value="1"/>
</dbReference>
<keyword evidence="3" id="KW-0408">Iron</keyword>
<organism evidence="6 7">
    <name type="scientific">Psychromonas ingrahamii (strain DSM 17664 / CCUG 51855 / 37)</name>
    <dbReference type="NCBI Taxonomy" id="357804"/>
    <lineage>
        <taxon>Bacteria</taxon>
        <taxon>Pseudomonadati</taxon>
        <taxon>Pseudomonadota</taxon>
        <taxon>Gammaproteobacteria</taxon>
        <taxon>Alteromonadales</taxon>
        <taxon>Psychromonadaceae</taxon>
        <taxon>Psychromonas</taxon>
    </lineage>
</organism>
<name>A1SV00_PSYIN</name>
<dbReference type="AlphaFoldDB" id="A1SV00"/>
<evidence type="ECO:0000256" key="1">
    <source>
        <dbReference type="ARBA" id="ARBA00022714"/>
    </source>
</evidence>
<reference evidence="6 7" key="1">
    <citation type="submission" date="2007-01" db="EMBL/GenBank/DDBJ databases">
        <title>Complete sequence of Psychromonas ingrahamii 37.</title>
        <authorList>
            <consortium name="US DOE Joint Genome Institute"/>
            <person name="Copeland A."/>
            <person name="Lucas S."/>
            <person name="Lapidus A."/>
            <person name="Barry K."/>
            <person name="Detter J.C."/>
            <person name="Glavina del Rio T."/>
            <person name="Hammon N."/>
            <person name="Israni S."/>
            <person name="Dalin E."/>
            <person name="Tice H."/>
            <person name="Pitluck S."/>
            <person name="Thompson L.S."/>
            <person name="Brettin T."/>
            <person name="Bruce D."/>
            <person name="Han C."/>
            <person name="Tapia R."/>
            <person name="Schmutz J."/>
            <person name="Larimer F."/>
            <person name="Land M."/>
            <person name="Hauser L."/>
            <person name="Kyrpides N."/>
            <person name="Ivanova N."/>
            <person name="Staley J."/>
            <person name="Richardson P."/>
        </authorList>
    </citation>
    <scope>NUCLEOTIDE SEQUENCE [LARGE SCALE GENOMIC DNA]</scope>
    <source>
        <strain evidence="6 7">37</strain>
    </source>
</reference>
<gene>
    <name evidence="6" type="ordered locus">Ping_1502</name>
</gene>
<dbReference type="CDD" id="cd03528">
    <property type="entry name" value="Rieske_RO_ferredoxin"/>
    <property type="match status" value="1"/>
</dbReference>
<evidence type="ECO:0000256" key="4">
    <source>
        <dbReference type="ARBA" id="ARBA00023014"/>
    </source>
</evidence>
<keyword evidence="1" id="KW-0001">2Fe-2S</keyword>
<dbReference type="HOGENOM" id="CLU_055690_5_2_6"/>
<dbReference type="PANTHER" id="PTHR21496">
    <property type="entry name" value="FERREDOXIN-RELATED"/>
    <property type="match status" value="1"/>
</dbReference>
<keyword evidence="7" id="KW-1185">Reference proteome</keyword>
<dbReference type="PANTHER" id="PTHR21496:SF23">
    <property type="entry name" value="3-PHENYLPROPIONATE_CINNAMIC ACID DIOXYGENASE FERREDOXIN SUBUNIT"/>
    <property type="match status" value="1"/>
</dbReference>
<dbReference type="InterPro" id="IPR017941">
    <property type="entry name" value="Rieske_2Fe-2S"/>
</dbReference>
<dbReference type="InterPro" id="IPR036922">
    <property type="entry name" value="Rieske_2Fe-2S_sf"/>
</dbReference>
<keyword evidence="2" id="KW-0479">Metal-binding</keyword>
<protein>
    <submittedName>
        <fullName evidence="6">Rieske (2Fe-2S) domain protein</fullName>
    </submittedName>
</protein>